<dbReference type="RefSeq" id="WP_250927146.1">
    <property type="nucleotide sequence ID" value="NZ_JAMQBK010000008.1"/>
</dbReference>
<dbReference type="Gene3D" id="1.10.10.10">
    <property type="entry name" value="Winged helix-like DNA-binding domain superfamily/Winged helix DNA-binding domain"/>
    <property type="match status" value="1"/>
</dbReference>
<dbReference type="EMBL" id="JAMQBK010000008">
    <property type="protein sequence ID" value="MCM2369481.1"/>
    <property type="molecule type" value="Genomic_DNA"/>
</dbReference>
<dbReference type="PROSITE" id="PS01332">
    <property type="entry name" value="HTH_RRF2_1"/>
    <property type="match status" value="1"/>
</dbReference>
<dbReference type="Proteomes" id="UP001202961">
    <property type="component" value="Unassembled WGS sequence"/>
</dbReference>
<dbReference type="NCBIfam" id="TIGR00738">
    <property type="entry name" value="rrf2_super"/>
    <property type="match status" value="1"/>
</dbReference>
<reference evidence="1 2" key="1">
    <citation type="journal article" date="2022" name="Syst. Appl. Microbiol.">
        <title>Rhodopirellula aestuarii sp. nov., a novel member of the genus Rhodopirellula isolated from brackish sediments collected in the Tagus River estuary, Portugal.</title>
        <authorList>
            <person name="Vitorino I.R."/>
            <person name="Klimek D."/>
            <person name="Calusinska M."/>
            <person name="Lobo-da-Cunha A."/>
            <person name="Vasconcelos V."/>
            <person name="Lage O.M."/>
        </authorList>
    </citation>
    <scope>NUCLEOTIDE SEQUENCE [LARGE SCALE GENOMIC DNA]</scope>
    <source>
        <strain evidence="1 2">ICT_H3.1</strain>
    </source>
</reference>
<dbReference type="SUPFAM" id="SSF46785">
    <property type="entry name" value="Winged helix' DNA-binding domain"/>
    <property type="match status" value="1"/>
</dbReference>
<organism evidence="1 2">
    <name type="scientific">Aporhodopirellula aestuarii</name>
    <dbReference type="NCBI Taxonomy" id="2950107"/>
    <lineage>
        <taxon>Bacteria</taxon>
        <taxon>Pseudomonadati</taxon>
        <taxon>Planctomycetota</taxon>
        <taxon>Planctomycetia</taxon>
        <taxon>Pirellulales</taxon>
        <taxon>Pirellulaceae</taxon>
        <taxon>Aporhodopirellula</taxon>
    </lineage>
</organism>
<name>A0ABT0TY12_9BACT</name>
<dbReference type="InterPro" id="IPR030489">
    <property type="entry name" value="TR_Rrf2-type_CS"/>
</dbReference>
<dbReference type="PANTHER" id="PTHR33221:SF13">
    <property type="entry name" value="TRANSCRIPTIONAL REGULATOR-RELATED"/>
    <property type="match status" value="1"/>
</dbReference>
<dbReference type="PANTHER" id="PTHR33221">
    <property type="entry name" value="WINGED HELIX-TURN-HELIX TRANSCRIPTIONAL REGULATOR, RRF2 FAMILY"/>
    <property type="match status" value="1"/>
</dbReference>
<dbReference type="InterPro" id="IPR000944">
    <property type="entry name" value="Tscrpt_reg_Rrf2"/>
</dbReference>
<sequence>MLSKTTEYALRAVTCLAGQAACGKTPSPADEVAGITQIPRRYLHRVMQNLAAAGLVESRCGTHGGYLLARPAEAITILNVVAAVEPMARICNCPLNLQSHTALCPLHAELDRAYAATEEAFAKVTIAALLSSANPIVPMCETP</sequence>
<proteinExistence type="predicted"/>
<protein>
    <submittedName>
        <fullName evidence="1">Rrf2 family transcriptional regulator</fullName>
    </submittedName>
</protein>
<gene>
    <name evidence="1" type="ORF">NB063_02480</name>
</gene>
<dbReference type="PROSITE" id="PS51197">
    <property type="entry name" value="HTH_RRF2_2"/>
    <property type="match status" value="1"/>
</dbReference>
<keyword evidence="2" id="KW-1185">Reference proteome</keyword>
<dbReference type="Pfam" id="PF02082">
    <property type="entry name" value="Rrf2"/>
    <property type="match status" value="1"/>
</dbReference>
<dbReference type="InterPro" id="IPR036388">
    <property type="entry name" value="WH-like_DNA-bd_sf"/>
</dbReference>
<evidence type="ECO:0000313" key="2">
    <source>
        <dbReference type="Proteomes" id="UP001202961"/>
    </source>
</evidence>
<evidence type="ECO:0000313" key="1">
    <source>
        <dbReference type="EMBL" id="MCM2369481.1"/>
    </source>
</evidence>
<dbReference type="InterPro" id="IPR036390">
    <property type="entry name" value="WH_DNA-bd_sf"/>
</dbReference>
<accession>A0ABT0TY12</accession>
<comment type="caution">
    <text evidence="1">The sequence shown here is derived from an EMBL/GenBank/DDBJ whole genome shotgun (WGS) entry which is preliminary data.</text>
</comment>